<organism evidence="3 4">
    <name type="scientific">Vigna angularis var. angularis</name>
    <dbReference type="NCBI Taxonomy" id="157739"/>
    <lineage>
        <taxon>Eukaryota</taxon>
        <taxon>Viridiplantae</taxon>
        <taxon>Streptophyta</taxon>
        <taxon>Embryophyta</taxon>
        <taxon>Tracheophyta</taxon>
        <taxon>Spermatophyta</taxon>
        <taxon>Magnoliopsida</taxon>
        <taxon>eudicotyledons</taxon>
        <taxon>Gunneridae</taxon>
        <taxon>Pentapetalae</taxon>
        <taxon>rosids</taxon>
        <taxon>fabids</taxon>
        <taxon>Fabales</taxon>
        <taxon>Fabaceae</taxon>
        <taxon>Papilionoideae</taxon>
        <taxon>50 kb inversion clade</taxon>
        <taxon>NPAAA clade</taxon>
        <taxon>indigoferoid/millettioid clade</taxon>
        <taxon>Phaseoleae</taxon>
        <taxon>Vigna</taxon>
    </lineage>
</organism>
<evidence type="ECO:0000256" key="1">
    <source>
        <dbReference type="SAM" id="MobiDB-lite"/>
    </source>
</evidence>
<evidence type="ECO:0000256" key="2">
    <source>
        <dbReference type="SAM" id="Phobius"/>
    </source>
</evidence>
<reference evidence="3 4" key="1">
    <citation type="journal article" date="2015" name="Sci. Rep.">
        <title>The power of single molecule real-time sequencing technology in the de novo assembly of a eukaryotic genome.</title>
        <authorList>
            <person name="Sakai H."/>
            <person name="Naito K."/>
            <person name="Ogiso-Tanaka E."/>
            <person name="Takahashi Y."/>
            <person name="Iseki K."/>
            <person name="Muto C."/>
            <person name="Satou K."/>
            <person name="Teruya K."/>
            <person name="Shiroma A."/>
            <person name="Shimoji M."/>
            <person name="Hirano T."/>
            <person name="Itoh T."/>
            <person name="Kaga A."/>
            <person name="Tomooka N."/>
        </authorList>
    </citation>
    <scope>NUCLEOTIDE SEQUENCE [LARGE SCALE GENOMIC DNA]</scope>
    <source>
        <strain evidence="4">cv. Shumari</strain>
    </source>
</reference>
<keyword evidence="2" id="KW-0812">Transmembrane</keyword>
<protein>
    <recommendedName>
        <fullName evidence="5">Transmembrane protein</fullName>
    </recommendedName>
</protein>
<dbReference type="AlphaFoldDB" id="A0A0S3RHU1"/>
<gene>
    <name evidence="3" type="primary">Vigan.02G318900</name>
    <name evidence="3" type="ORF">VIGAN_02318900</name>
</gene>
<sequence length="179" mass="20412">LVSFFFPKLIWGFFFFLDRPGWVILSCLKGELLSFSCIQPSFRVAYEHSSLISFPLPIFILLLEQTNPQQFRSSCLCASLADHPILEKRVFGAWLTGGGNLARLWRGGGAVTTERWSSEVAATARWRLGPFFISSFFVFMFWVFFLTAMRRGEGAEERDESAAEMRQWRKGDVTDASDA</sequence>
<evidence type="ECO:0008006" key="5">
    <source>
        <dbReference type="Google" id="ProtNLM"/>
    </source>
</evidence>
<evidence type="ECO:0000313" key="4">
    <source>
        <dbReference type="Proteomes" id="UP000291084"/>
    </source>
</evidence>
<accession>A0A0S3RHU1</accession>
<dbReference type="Proteomes" id="UP000291084">
    <property type="component" value="Chromosome 2"/>
</dbReference>
<keyword evidence="4" id="KW-1185">Reference proteome</keyword>
<evidence type="ECO:0000313" key="3">
    <source>
        <dbReference type="EMBL" id="BAT80195.1"/>
    </source>
</evidence>
<feature type="non-terminal residue" evidence="3">
    <location>
        <position position="1"/>
    </location>
</feature>
<name>A0A0S3RHU1_PHAAN</name>
<feature type="transmembrane region" description="Helical" evidence="2">
    <location>
        <begin position="128"/>
        <end position="148"/>
    </location>
</feature>
<dbReference type="EMBL" id="AP015035">
    <property type="protein sequence ID" value="BAT80195.1"/>
    <property type="molecule type" value="Genomic_DNA"/>
</dbReference>
<keyword evidence="2" id="KW-0472">Membrane</keyword>
<feature type="compositionally biased region" description="Basic and acidic residues" evidence="1">
    <location>
        <begin position="156"/>
        <end position="173"/>
    </location>
</feature>
<feature type="region of interest" description="Disordered" evidence="1">
    <location>
        <begin position="156"/>
        <end position="179"/>
    </location>
</feature>
<keyword evidence="2" id="KW-1133">Transmembrane helix</keyword>
<proteinExistence type="predicted"/>